<evidence type="ECO:0000313" key="8">
    <source>
        <dbReference type="Proteomes" id="UP000184608"/>
    </source>
</evidence>
<protein>
    <submittedName>
        <fullName evidence="7">Outer membrane porin F</fullName>
    </submittedName>
</protein>
<evidence type="ECO:0000256" key="3">
    <source>
        <dbReference type="ARBA" id="ARBA00023237"/>
    </source>
</evidence>
<comment type="subcellular location">
    <subcellularLocation>
        <location evidence="1">Cell outer membrane</location>
    </subcellularLocation>
</comment>
<keyword evidence="2 4" id="KW-0472">Membrane</keyword>
<evidence type="ECO:0000313" key="7">
    <source>
        <dbReference type="EMBL" id="SHI24740.1"/>
    </source>
</evidence>
<reference evidence="7 8" key="1">
    <citation type="submission" date="2016-11" db="EMBL/GenBank/DDBJ databases">
        <authorList>
            <person name="Jaros S."/>
            <person name="Januszkiewicz K."/>
            <person name="Wedrychowicz H."/>
        </authorList>
    </citation>
    <scope>NUCLEOTIDE SEQUENCE [LARGE SCALE GENOMIC DNA]</scope>
    <source>
        <strain evidence="7 8">CECT 7868</strain>
    </source>
</reference>
<evidence type="ECO:0000259" key="6">
    <source>
        <dbReference type="PROSITE" id="PS51123"/>
    </source>
</evidence>
<dbReference type="Proteomes" id="UP000184608">
    <property type="component" value="Unassembled WGS sequence"/>
</dbReference>
<dbReference type="InterPro" id="IPR036737">
    <property type="entry name" value="OmpA-like_sf"/>
</dbReference>
<gene>
    <name evidence="7" type="primary">oprF_2</name>
    <name evidence="7" type="ORF">VA7868_02850</name>
</gene>
<dbReference type="GO" id="GO:0009279">
    <property type="term" value="C:cell outer membrane"/>
    <property type="evidence" value="ECO:0007669"/>
    <property type="project" value="UniProtKB-SubCell"/>
</dbReference>
<feature type="signal peptide" evidence="5">
    <location>
        <begin position="1"/>
        <end position="21"/>
    </location>
</feature>
<name>A0A1M5ZKJ1_9VIBR</name>
<dbReference type="Gene3D" id="3.30.1330.60">
    <property type="entry name" value="OmpA-like domain"/>
    <property type="match status" value="1"/>
</dbReference>
<keyword evidence="5" id="KW-0732">Signal</keyword>
<dbReference type="PROSITE" id="PS51257">
    <property type="entry name" value="PROKAR_LIPOPROTEIN"/>
    <property type="match status" value="1"/>
</dbReference>
<dbReference type="EMBL" id="FQXZ01000032">
    <property type="protein sequence ID" value="SHI24740.1"/>
    <property type="molecule type" value="Genomic_DNA"/>
</dbReference>
<dbReference type="InterPro" id="IPR050330">
    <property type="entry name" value="Bact_OuterMem_StrucFunc"/>
</dbReference>
<dbReference type="PANTHER" id="PTHR30329">
    <property type="entry name" value="STATOR ELEMENT OF FLAGELLAR MOTOR COMPLEX"/>
    <property type="match status" value="1"/>
</dbReference>
<evidence type="ECO:0000256" key="5">
    <source>
        <dbReference type="SAM" id="SignalP"/>
    </source>
</evidence>
<proteinExistence type="predicted"/>
<feature type="chain" id="PRO_5012974455" evidence="5">
    <location>
        <begin position="22"/>
        <end position="215"/>
    </location>
</feature>
<evidence type="ECO:0000256" key="4">
    <source>
        <dbReference type="PROSITE-ProRule" id="PRU00473"/>
    </source>
</evidence>
<dbReference type="PANTHER" id="PTHR30329:SF21">
    <property type="entry name" value="LIPOPROTEIN YIAD-RELATED"/>
    <property type="match status" value="1"/>
</dbReference>
<dbReference type="OrthoDB" id="9782229at2"/>
<dbReference type="CDD" id="cd07185">
    <property type="entry name" value="OmpA_C-like"/>
    <property type="match status" value="1"/>
</dbReference>
<dbReference type="InterPro" id="IPR006665">
    <property type="entry name" value="OmpA-like"/>
</dbReference>
<dbReference type="PROSITE" id="PS51123">
    <property type="entry name" value="OMPA_2"/>
    <property type="match status" value="1"/>
</dbReference>
<keyword evidence="8" id="KW-1185">Reference proteome</keyword>
<dbReference type="Pfam" id="PF00691">
    <property type="entry name" value="OmpA"/>
    <property type="match status" value="1"/>
</dbReference>
<dbReference type="InterPro" id="IPR006664">
    <property type="entry name" value="OMP_bac"/>
</dbReference>
<dbReference type="STRING" id="1216006.VA7868_02850"/>
<accession>A0A1M5ZKJ1</accession>
<keyword evidence="3" id="KW-0998">Cell outer membrane</keyword>
<dbReference type="AlphaFoldDB" id="A0A1M5ZKJ1"/>
<evidence type="ECO:0000256" key="1">
    <source>
        <dbReference type="ARBA" id="ARBA00004442"/>
    </source>
</evidence>
<dbReference type="SUPFAM" id="SSF103088">
    <property type="entry name" value="OmpA-like"/>
    <property type="match status" value="1"/>
</dbReference>
<dbReference type="RefSeq" id="WP_073604490.1">
    <property type="nucleotide sequence ID" value="NZ_FQXZ01000032.1"/>
</dbReference>
<sequence length="215" mass="24227">MKYITCLLLTLFLSGCGTLVSTERLFDDNLLNTAPKTDRDVRYPDWGRASDASEATQVGNASSRTTTMQRRMQTQSYLQLEEFLSANGIDYEVLPGKYLIIRVKRTIKFETGSSRVSVSSRMWLGKIRRYLETEASRDLEVVIDGHTDDMGSTRLNEQLSKKRADSVKALLVSGRVFVDSIYTRGYGAVVPACSNQTRQGKACNRRVELFFILPS</sequence>
<feature type="domain" description="OmpA-like" evidence="6">
    <location>
        <begin position="96"/>
        <end position="215"/>
    </location>
</feature>
<evidence type="ECO:0000256" key="2">
    <source>
        <dbReference type="ARBA" id="ARBA00023136"/>
    </source>
</evidence>
<organism evidence="7 8">
    <name type="scientific">Vibrio aerogenes CECT 7868</name>
    <dbReference type="NCBI Taxonomy" id="1216006"/>
    <lineage>
        <taxon>Bacteria</taxon>
        <taxon>Pseudomonadati</taxon>
        <taxon>Pseudomonadota</taxon>
        <taxon>Gammaproteobacteria</taxon>
        <taxon>Vibrionales</taxon>
        <taxon>Vibrionaceae</taxon>
        <taxon>Vibrio</taxon>
    </lineage>
</organism>
<dbReference type="PRINTS" id="PR01021">
    <property type="entry name" value="OMPADOMAIN"/>
</dbReference>